<gene>
    <name evidence="9" type="primary">Higd1c</name>
    <name evidence="9" type="ORF">Bhyg_15520</name>
</gene>
<dbReference type="OrthoDB" id="10003563at2759"/>
<keyword evidence="10" id="KW-1185">Reference proteome</keyword>
<dbReference type="PANTHER" id="PTHR12297">
    <property type="entry name" value="HYPOXIA-INDUCBILE GENE 1 HIG1 -RELATED"/>
    <property type="match status" value="1"/>
</dbReference>
<evidence type="ECO:0000256" key="7">
    <source>
        <dbReference type="SAM" id="Phobius"/>
    </source>
</evidence>
<evidence type="ECO:0000259" key="8">
    <source>
        <dbReference type="PROSITE" id="PS51503"/>
    </source>
</evidence>
<evidence type="ECO:0000256" key="1">
    <source>
        <dbReference type="ARBA" id="ARBA00004325"/>
    </source>
</evidence>
<proteinExistence type="predicted"/>
<dbReference type="Gene3D" id="6.10.140.1320">
    <property type="match status" value="1"/>
</dbReference>
<keyword evidence="5 7" id="KW-0472">Membrane</keyword>
<keyword evidence="4" id="KW-0496">Mitochondrion</keyword>
<evidence type="ECO:0000256" key="4">
    <source>
        <dbReference type="ARBA" id="ARBA00023128"/>
    </source>
</evidence>
<protein>
    <submittedName>
        <fullName evidence="9">HIG1 domain family member 1C</fullName>
    </submittedName>
</protein>
<keyword evidence="2 7" id="KW-0812">Transmembrane</keyword>
<dbReference type="InterPro" id="IPR050355">
    <property type="entry name" value="RCF1"/>
</dbReference>
<dbReference type="PROSITE" id="PS51503">
    <property type="entry name" value="HIG1"/>
    <property type="match status" value="1"/>
</dbReference>
<evidence type="ECO:0000313" key="10">
    <source>
        <dbReference type="Proteomes" id="UP001151699"/>
    </source>
</evidence>
<evidence type="ECO:0000256" key="2">
    <source>
        <dbReference type="ARBA" id="ARBA00022692"/>
    </source>
</evidence>
<dbReference type="InterPro" id="IPR007667">
    <property type="entry name" value="Hypoxia_induced_domain"/>
</dbReference>
<feature type="non-terminal residue" evidence="9">
    <location>
        <position position="1"/>
    </location>
</feature>
<feature type="compositionally biased region" description="Polar residues" evidence="6">
    <location>
        <begin position="1"/>
        <end position="18"/>
    </location>
</feature>
<evidence type="ECO:0000313" key="9">
    <source>
        <dbReference type="EMBL" id="KAJ6633694.1"/>
    </source>
</evidence>
<accession>A0A9Q0MMW2</accession>
<dbReference type="PANTHER" id="PTHR12297:SF3">
    <property type="entry name" value="HIG1 DOMAIN FAMILY MEMBER 1A"/>
    <property type="match status" value="1"/>
</dbReference>
<comment type="subcellular location">
    <subcellularLocation>
        <location evidence="1">Mitochondrion membrane</location>
    </subcellularLocation>
</comment>
<comment type="caution">
    <text evidence="9">The sequence shown here is derived from an EMBL/GenBank/DDBJ whole genome shotgun (WGS) entry which is preliminary data.</text>
</comment>
<dbReference type="EMBL" id="WJQU01001785">
    <property type="protein sequence ID" value="KAJ6633694.1"/>
    <property type="molecule type" value="Genomic_DNA"/>
</dbReference>
<dbReference type="AlphaFoldDB" id="A0A9Q0MMW2"/>
<feature type="transmembrane region" description="Helical" evidence="7">
    <location>
        <begin position="28"/>
        <end position="45"/>
    </location>
</feature>
<evidence type="ECO:0000256" key="5">
    <source>
        <dbReference type="ARBA" id="ARBA00023136"/>
    </source>
</evidence>
<dbReference type="Pfam" id="PF04588">
    <property type="entry name" value="HIG_1_N"/>
    <property type="match status" value="1"/>
</dbReference>
<name>A0A9Q0MMW2_9DIPT</name>
<keyword evidence="3 7" id="KW-1133">Transmembrane helix</keyword>
<feature type="region of interest" description="Disordered" evidence="6">
    <location>
        <begin position="1"/>
        <end position="23"/>
    </location>
</feature>
<dbReference type="GO" id="GO:0031966">
    <property type="term" value="C:mitochondrial membrane"/>
    <property type="evidence" value="ECO:0007669"/>
    <property type="project" value="UniProtKB-SubCell"/>
</dbReference>
<sequence>MVKSTFSEEYNDDTSGSKLSRKSKDSPFMVAGIIGMLAVCGIGAYKFNKRGEMKTSVFLMQLRVAAQGTVVSFLSIGLLYSMSNKYLFKTNESNEK</sequence>
<evidence type="ECO:0000256" key="3">
    <source>
        <dbReference type="ARBA" id="ARBA00022989"/>
    </source>
</evidence>
<feature type="domain" description="HIG1" evidence="8">
    <location>
        <begin position="1"/>
        <end position="92"/>
    </location>
</feature>
<organism evidence="9 10">
    <name type="scientific">Pseudolycoriella hygida</name>
    <dbReference type="NCBI Taxonomy" id="35572"/>
    <lineage>
        <taxon>Eukaryota</taxon>
        <taxon>Metazoa</taxon>
        <taxon>Ecdysozoa</taxon>
        <taxon>Arthropoda</taxon>
        <taxon>Hexapoda</taxon>
        <taxon>Insecta</taxon>
        <taxon>Pterygota</taxon>
        <taxon>Neoptera</taxon>
        <taxon>Endopterygota</taxon>
        <taxon>Diptera</taxon>
        <taxon>Nematocera</taxon>
        <taxon>Sciaroidea</taxon>
        <taxon>Sciaridae</taxon>
        <taxon>Pseudolycoriella</taxon>
    </lineage>
</organism>
<feature type="transmembrane region" description="Helical" evidence="7">
    <location>
        <begin position="57"/>
        <end position="80"/>
    </location>
</feature>
<dbReference type="GO" id="GO:0097250">
    <property type="term" value="P:mitochondrial respirasome assembly"/>
    <property type="evidence" value="ECO:0007669"/>
    <property type="project" value="TreeGrafter"/>
</dbReference>
<evidence type="ECO:0000256" key="6">
    <source>
        <dbReference type="SAM" id="MobiDB-lite"/>
    </source>
</evidence>
<reference evidence="9" key="1">
    <citation type="submission" date="2022-07" db="EMBL/GenBank/DDBJ databases">
        <authorList>
            <person name="Trinca V."/>
            <person name="Uliana J.V.C."/>
            <person name="Torres T.T."/>
            <person name="Ward R.J."/>
            <person name="Monesi N."/>
        </authorList>
    </citation>
    <scope>NUCLEOTIDE SEQUENCE</scope>
    <source>
        <strain evidence="9">HSMRA1968</strain>
        <tissue evidence="9">Whole embryos</tissue>
    </source>
</reference>
<dbReference type="Proteomes" id="UP001151699">
    <property type="component" value="Unassembled WGS sequence"/>
</dbReference>